<proteinExistence type="predicted"/>
<protein>
    <recommendedName>
        <fullName evidence="3">HNH nuclease domain-containing protein</fullName>
    </recommendedName>
</protein>
<evidence type="ECO:0000313" key="1">
    <source>
        <dbReference type="EMBL" id="AVO42407.1"/>
    </source>
</evidence>
<dbReference type="AlphaFoldDB" id="A0A2S0N2Z1"/>
<dbReference type="EMBL" id="CP027669">
    <property type="protein sequence ID" value="AVO42407.1"/>
    <property type="molecule type" value="Genomic_DNA"/>
</dbReference>
<organism evidence="1 2">
    <name type="scientific">Simplicispira suum</name>
    <dbReference type="NCBI Taxonomy" id="2109915"/>
    <lineage>
        <taxon>Bacteria</taxon>
        <taxon>Pseudomonadati</taxon>
        <taxon>Pseudomonadota</taxon>
        <taxon>Betaproteobacteria</taxon>
        <taxon>Burkholderiales</taxon>
        <taxon>Comamonadaceae</taxon>
        <taxon>Simplicispira</taxon>
    </lineage>
</organism>
<name>A0A2S0N2Z1_9BURK</name>
<evidence type="ECO:0000313" key="2">
    <source>
        <dbReference type="Proteomes" id="UP000239326"/>
    </source>
</evidence>
<sequence>MLFPYIYVPHKMEKMQSFVDFIFYAVWCQAPSKGAYCLELFASNPDLFEVMLAFHYDDSKGAQFFAGHVERIYGLFAQLNPCQIEQLRLWYRANNDIERVCANDATVPTKRYVDFPAEFKELCDQLASFFKGLYSQVGVAVLKKFIGDVDDHYKTFTSINKSGKCPFCGVNDLLGEYNSKREAYDHYLPKALYPFNSINFKNLAPACHHCNSSYKTSKDIAHPVKDPAGTQVRRRAFYPYSNVPYQIKISFNLDASNLASLEPKHVSLQFGPAVLQEQIDTWRDVYGIDERYKAKVCGENDGKYWLEQVLGEWREMSRDPQELLSEIRRSASRRPYGECNFLKAPFLSACDASGAFS</sequence>
<reference evidence="1 2" key="1">
    <citation type="submission" date="2018-03" db="EMBL/GenBank/DDBJ databases">
        <title>Genome sequencing of Simplicispira sp.</title>
        <authorList>
            <person name="Kim S.-J."/>
            <person name="Heo J."/>
            <person name="Kwon S.-W."/>
        </authorList>
    </citation>
    <scope>NUCLEOTIDE SEQUENCE [LARGE SCALE GENOMIC DNA]</scope>
    <source>
        <strain evidence="1 2">SC1-8</strain>
    </source>
</reference>
<gene>
    <name evidence="1" type="ORF">C6571_14920</name>
</gene>
<keyword evidence="2" id="KW-1185">Reference proteome</keyword>
<dbReference type="OrthoDB" id="9816185at2"/>
<dbReference type="RefSeq" id="WP_106447384.1">
    <property type="nucleotide sequence ID" value="NZ_CP027669.1"/>
</dbReference>
<dbReference type="KEGG" id="simp:C6571_14920"/>
<dbReference type="Gene3D" id="1.10.30.50">
    <property type="match status" value="1"/>
</dbReference>
<evidence type="ECO:0008006" key="3">
    <source>
        <dbReference type="Google" id="ProtNLM"/>
    </source>
</evidence>
<accession>A0A2S0N2Z1</accession>
<dbReference type="Proteomes" id="UP000239326">
    <property type="component" value="Chromosome"/>
</dbReference>